<evidence type="ECO:0000313" key="2">
    <source>
        <dbReference type="Proteomes" id="UP001605036"/>
    </source>
</evidence>
<keyword evidence="2" id="KW-1185">Reference proteome</keyword>
<sequence length="103" mass="11344">MAVISRAWHHAILGAGKPLYLGCWSVTSGVSELKLSFSSAGICTVLVIQKGASSWSASAHTILPHRNFGRSCQKHETDVRKVRKSWDPFGQILTAEKHEDQRS</sequence>
<evidence type="ECO:0000313" key="1">
    <source>
        <dbReference type="EMBL" id="KAL2649857.1"/>
    </source>
</evidence>
<organism evidence="1 2">
    <name type="scientific">Riccia fluitans</name>
    <dbReference type="NCBI Taxonomy" id="41844"/>
    <lineage>
        <taxon>Eukaryota</taxon>
        <taxon>Viridiplantae</taxon>
        <taxon>Streptophyta</taxon>
        <taxon>Embryophyta</taxon>
        <taxon>Marchantiophyta</taxon>
        <taxon>Marchantiopsida</taxon>
        <taxon>Marchantiidae</taxon>
        <taxon>Marchantiales</taxon>
        <taxon>Ricciaceae</taxon>
        <taxon>Riccia</taxon>
    </lineage>
</organism>
<accession>A0ABD1ZER8</accession>
<reference evidence="1 2" key="1">
    <citation type="submission" date="2024-09" db="EMBL/GenBank/DDBJ databases">
        <title>Chromosome-scale assembly of Riccia fluitans.</title>
        <authorList>
            <person name="Paukszto L."/>
            <person name="Sawicki J."/>
            <person name="Karawczyk K."/>
            <person name="Piernik-Szablinska J."/>
            <person name="Szczecinska M."/>
            <person name="Mazdziarz M."/>
        </authorList>
    </citation>
    <scope>NUCLEOTIDE SEQUENCE [LARGE SCALE GENOMIC DNA]</scope>
    <source>
        <strain evidence="1">Rf_01</strain>
        <tissue evidence="1">Aerial parts of the thallus</tissue>
    </source>
</reference>
<gene>
    <name evidence="1" type="ORF">R1flu_017985</name>
</gene>
<name>A0ABD1ZER8_9MARC</name>
<dbReference type="EMBL" id="JBHFFA010000001">
    <property type="protein sequence ID" value="KAL2649857.1"/>
    <property type="molecule type" value="Genomic_DNA"/>
</dbReference>
<comment type="caution">
    <text evidence="1">The sequence shown here is derived from an EMBL/GenBank/DDBJ whole genome shotgun (WGS) entry which is preliminary data.</text>
</comment>
<proteinExistence type="predicted"/>
<dbReference type="AlphaFoldDB" id="A0ABD1ZER8"/>
<dbReference type="Proteomes" id="UP001605036">
    <property type="component" value="Unassembled WGS sequence"/>
</dbReference>
<protein>
    <submittedName>
        <fullName evidence="1">Uncharacterized protein</fullName>
    </submittedName>
</protein>